<gene>
    <name evidence="1" type="ORF">SN811_08430</name>
</gene>
<dbReference type="RefSeq" id="WP_172577174.1">
    <property type="nucleotide sequence ID" value="NZ_BLAP01000030.1"/>
</dbReference>
<proteinExistence type="predicted"/>
<dbReference type="EMBL" id="BLAP01000030">
    <property type="protein sequence ID" value="GET12343.1"/>
    <property type="molecule type" value="Genomic_DNA"/>
</dbReference>
<organism evidence="1 2">
    <name type="scientific">Ligilactobacillus agilis</name>
    <dbReference type="NCBI Taxonomy" id="1601"/>
    <lineage>
        <taxon>Bacteria</taxon>
        <taxon>Bacillati</taxon>
        <taxon>Bacillota</taxon>
        <taxon>Bacilli</taxon>
        <taxon>Lactobacillales</taxon>
        <taxon>Lactobacillaceae</taxon>
        <taxon>Ligilactobacillus</taxon>
    </lineage>
</organism>
<protein>
    <recommendedName>
        <fullName evidence="3">Sporulation protein Cse60</fullName>
    </recommendedName>
</protein>
<dbReference type="AlphaFoldDB" id="A0A6F9Y455"/>
<accession>A0A6F9Y455</accession>
<dbReference type="Proteomes" id="UP000494160">
    <property type="component" value="Unassembled WGS sequence"/>
</dbReference>
<reference evidence="1 2" key="1">
    <citation type="submission" date="2019-10" db="EMBL/GenBank/DDBJ databases">
        <title>Lactobacillus agilis SN811 Whole Genome Sequencing Project.</title>
        <authorList>
            <person name="Suzuki S."/>
            <person name="Endo A."/>
            <person name="Maeno S."/>
            <person name="Shiwa Y."/>
            <person name="Matsutani M."/>
            <person name="Kajikawa A."/>
        </authorList>
    </citation>
    <scope>NUCLEOTIDE SEQUENCE [LARGE SCALE GENOMIC DNA]</scope>
    <source>
        <strain evidence="1 2">SN811</strain>
    </source>
</reference>
<comment type="caution">
    <text evidence="1">The sequence shown here is derived from an EMBL/GenBank/DDBJ whole genome shotgun (WGS) entry which is preliminary data.</text>
</comment>
<evidence type="ECO:0000313" key="1">
    <source>
        <dbReference type="EMBL" id="GET12343.1"/>
    </source>
</evidence>
<sequence length="63" mass="7280">MCRTRIKVIDEYTTGEDAEELVNGFISNPENKVAKVNSIETEIYYDRDDDPYMVAVINYELGE</sequence>
<name>A0A6F9Y455_9LACO</name>
<evidence type="ECO:0000313" key="2">
    <source>
        <dbReference type="Proteomes" id="UP000494160"/>
    </source>
</evidence>
<evidence type="ECO:0008006" key="3">
    <source>
        <dbReference type="Google" id="ProtNLM"/>
    </source>
</evidence>